<dbReference type="PANTHER" id="PTHR35813">
    <property type="entry name" value="INNER MEMBRANE PROTEIN YBAN"/>
    <property type="match status" value="1"/>
</dbReference>
<reference evidence="3" key="1">
    <citation type="journal article" date="2019" name="Int. J. Syst. Evol. Microbiol.">
        <title>The Global Catalogue of Microorganisms (GCM) 10K type strain sequencing project: providing services to taxonomists for standard genome sequencing and annotation.</title>
        <authorList>
            <consortium name="The Broad Institute Genomics Platform"/>
            <consortium name="The Broad Institute Genome Sequencing Center for Infectious Disease"/>
            <person name="Wu L."/>
            <person name="Ma J."/>
        </authorList>
    </citation>
    <scope>NUCLEOTIDE SEQUENCE [LARGE SCALE GENOMIC DNA]</scope>
    <source>
        <strain evidence="3">JCM 17666</strain>
    </source>
</reference>
<protein>
    <submittedName>
        <fullName evidence="2">YbaN family protein</fullName>
    </submittedName>
</protein>
<dbReference type="InterPro" id="IPR007401">
    <property type="entry name" value="DUF454"/>
</dbReference>
<evidence type="ECO:0000313" key="2">
    <source>
        <dbReference type="EMBL" id="GAA4331731.1"/>
    </source>
</evidence>
<name>A0ABP8GZB7_9BURK</name>
<dbReference type="PANTHER" id="PTHR35813:SF1">
    <property type="entry name" value="INNER MEMBRANE PROTEIN YBAN"/>
    <property type="match status" value="1"/>
</dbReference>
<dbReference type="Proteomes" id="UP001501671">
    <property type="component" value="Unassembled WGS sequence"/>
</dbReference>
<keyword evidence="3" id="KW-1185">Reference proteome</keyword>
<gene>
    <name evidence="2" type="ORF">GCM10023144_20760</name>
</gene>
<dbReference type="Pfam" id="PF04304">
    <property type="entry name" value="DUF454"/>
    <property type="match status" value="1"/>
</dbReference>
<feature type="transmembrane region" description="Helical" evidence="1">
    <location>
        <begin position="115"/>
        <end position="132"/>
    </location>
</feature>
<dbReference type="RefSeq" id="WP_345249032.1">
    <property type="nucleotide sequence ID" value="NZ_BAABFO010000008.1"/>
</dbReference>
<accession>A0ABP8GZB7</accession>
<feature type="transmembrane region" description="Helical" evidence="1">
    <location>
        <begin position="22"/>
        <end position="55"/>
    </location>
</feature>
<sequence length="137" mass="14991">MSPHDGTDPERRAAAHGPVMRALMLAAALLCLALGIVGIFVPGLPTTVFILMAAWCASRGSPRLSAWLERHRLFGPMIRDWRTHRAVSRRVKWRASAVMALCAAVLFVAVRDWRIAGLGTAAMAAVAVWLWLRPEPA</sequence>
<proteinExistence type="predicted"/>
<dbReference type="EMBL" id="BAABFO010000008">
    <property type="protein sequence ID" value="GAA4331731.1"/>
    <property type="molecule type" value="Genomic_DNA"/>
</dbReference>
<evidence type="ECO:0000313" key="3">
    <source>
        <dbReference type="Proteomes" id="UP001501671"/>
    </source>
</evidence>
<keyword evidence="1" id="KW-1133">Transmembrane helix</keyword>
<dbReference type="PIRSF" id="PIRSF016789">
    <property type="entry name" value="DUF454"/>
    <property type="match status" value="1"/>
</dbReference>
<feature type="transmembrane region" description="Helical" evidence="1">
    <location>
        <begin position="91"/>
        <end position="109"/>
    </location>
</feature>
<keyword evidence="1" id="KW-0812">Transmembrane</keyword>
<organism evidence="2 3">
    <name type="scientific">Pigmentiphaga soli</name>
    <dbReference type="NCBI Taxonomy" id="1007095"/>
    <lineage>
        <taxon>Bacteria</taxon>
        <taxon>Pseudomonadati</taxon>
        <taxon>Pseudomonadota</taxon>
        <taxon>Betaproteobacteria</taxon>
        <taxon>Burkholderiales</taxon>
        <taxon>Alcaligenaceae</taxon>
        <taxon>Pigmentiphaga</taxon>
    </lineage>
</organism>
<evidence type="ECO:0000256" key="1">
    <source>
        <dbReference type="SAM" id="Phobius"/>
    </source>
</evidence>
<keyword evidence="1" id="KW-0472">Membrane</keyword>
<comment type="caution">
    <text evidence="2">The sequence shown here is derived from an EMBL/GenBank/DDBJ whole genome shotgun (WGS) entry which is preliminary data.</text>
</comment>